<sequence length="146" mass="17811">MRRERRQGDIVYVVFTTVLVYFLFKITLIFSIVLDRKNRCLSSIWESTNAYFNPYWTFLILAILSCVWFFYSSLKLKLQFGKTTYLLIVVGLTFYYFWFKGFYGLWLFLQYEQQQISQKMFFEKTGEPERLNLYGVHLDKNRRCIQ</sequence>
<evidence type="ECO:0000313" key="2">
    <source>
        <dbReference type="EMBL" id="KZN43266.1"/>
    </source>
</evidence>
<keyword evidence="1" id="KW-0812">Transmembrane</keyword>
<evidence type="ECO:0000256" key="1">
    <source>
        <dbReference type="SAM" id="Phobius"/>
    </source>
</evidence>
<feature type="transmembrane region" description="Helical" evidence="1">
    <location>
        <begin position="12"/>
        <end position="34"/>
    </location>
</feature>
<accession>A0A166YQG6</accession>
<reference evidence="2 3" key="1">
    <citation type="submission" date="2013-07" db="EMBL/GenBank/DDBJ databases">
        <title>Comparative Genomic and Metabolomic Analysis of Twelve Strains of Pseudoalteromonas luteoviolacea.</title>
        <authorList>
            <person name="Vynne N.G."/>
            <person name="Mansson M."/>
            <person name="Gram L."/>
        </authorList>
    </citation>
    <scope>NUCLEOTIDE SEQUENCE [LARGE SCALE GENOMIC DNA]</scope>
    <source>
        <strain evidence="2 3">DSM 6061</strain>
    </source>
</reference>
<gene>
    <name evidence="2" type="ORF">N475_09185</name>
</gene>
<proteinExistence type="predicted"/>
<dbReference type="EMBL" id="AUYB01000080">
    <property type="protein sequence ID" value="KZN43266.1"/>
    <property type="molecule type" value="Genomic_DNA"/>
</dbReference>
<keyword evidence="3" id="KW-1185">Reference proteome</keyword>
<feature type="transmembrane region" description="Helical" evidence="1">
    <location>
        <begin position="54"/>
        <end position="74"/>
    </location>
</feature>
<organism evidence="2 3">
    <name type="scientific">Pseudoalteromonas luteoviolacea DSM 6061</name>
    <dbReference type="NCBI Taxonomy" id="1365250"/>
    <lineage>
        <taxon>Bacteria</taxon>
        <taxon>Pseudomonadati</taxon>
        <taxon>Pseudomonadota</taxon>
        <taxon>Gammaproteobacteria</taxon>
        <taxon>Alteromonadales</taxon>
        <taxon>Pseudoalteromonadaceae</taxon>
        <taxon>Pseudoalteromonas</taxon>
    </lineage>
</organism>
<dbReference type="PATRIC" id="fig|1365250.3.peg.816"/>
<evidence type="ECO:0000313" key="3">
    <source>
        <dbReference type="Proteomes" id="UP000076643"/>
    </source>
</evidence>
<dbReference type="RefSeq" id="WP_063358973.1">
    <property type="nucleotide sequence ID" value="NZ_AQHB01000019.1"/>
</dbReference>
<keyword evidence="1" id="KW-1133">Transmembrane helix</keyword>
<dbReference type="AlphaFoldDB" id="A0A166YQG6"/>
<dbReference type="Proteomes" id="UP000076643">
    <property type="component" value="Unassembled WGS sequence"/>
</dbReference>
<feature type="transmembrane region" description="Helical" evidence="1">
    <location>
        <begin position="86"/>
        <end position="109"/>
    </location>
</feature>
<keyword evidence="1" id="KW-0472">Membrane</keyword>
<protein>
    <submittedName>
        <fullName evidence="2">Uncharacterized protein</fullName>
    </submittedName>
</protein>
<name>A0A166YQG6_9GAMM</name>
<comment type="caution">
    <text evidence="2">The sequence shown here is derived from an EMBL/GenBank/DDBJ whole genome shotgun (WGS) entry which is preliminary data.</text>
</comment>